<organism evidence="1 2">
    <name type="scientific">Aetokthonos hydrillicola Thurmond2011</name>
    <dbReference type="NCBI Taxonomy" id="2712845"/>
    <lineage>
        <taxon>Bacteria</taxon>
        <taxon>Bacillati</taxon>
        <taxon>Cyanobacteriota</taxon>
        <taxon>Cyanophyceae</taxon>
        <taxon>Nostocales</taxon>
        <taxon>Hapalosiphonaceae</taxon>
        <taxon>Aetokthonos</taxon>
    </lineage>
</organism>
<dbReference type="EMBL" id="JAALHA020000009">
    <property type="protein sequence ID" value="MDR9896776.1"/>
    <property type="molecule type" value="Genomic_DNA"/>
</dbReference>
<sequence length="53" mass="5894">MSSPLERTGAINKRFKSLADSPGARYQVVLGTKDEFMRSQHPEALALCLPIYV</sequence>
<gene>
    <name evidence="1" type="ORF">G7B40_019725</name>
</gene>
<accession>A0AAP5I8E8</accession>
<dbReference type="RefSeq" id="WP_208340165.1">
    <property type="nucleotide sequence ID" value="NZ_CAWQFN010000605.1"/>
</dbReference>
<protein>
    <submittedName>
        <fullName evidence="1">Uncharacterized protein</fullName>
    </submittedName>
</protein>
<dbReference type="AlphaFoldDB" id="A0AAP5I8E8"/>
<evidence type="ECO:0000313" key="1">
    <source>
        <dbReference type="EMBL" id="MDR9896776.1"/>
    </source>
</evidence>
<keyword evidence="2" id="KW-1185">Reference proteome</keyword>
<proteinExistence type="predicted"/>
<name>A0AAP5I8E8_9CYAN</name>
<comment type="caution">
    <text evidence="1">The sequence shown here is derived from an EMBL/GenBank/DDBJ whole genome shotgun (WGS) entry which is preliminary data.</text>
</comment>
<reference evidence="2" key="1">
    <citation type="journal article" date="2021" name="Science">
        <title>Hunting the eagle killer: A cyanobacterial neurotoxin causes vacuolar myelinopathy.</title>
        <authorList>
            <person name="Breinlinger S."/>
            <person name="Phillips T.J."/>
            <person name="Haram B.N."/>
            <person name="Mares J."/>
            <person name="Martinez Yerena J.A."/>
            <person name="Hrouzek P."/>
            <person name="Sobotka R."/>
            <person name="Henderson W.M."/>
            <person name="Schmieder P."/>
            <person name="Williams S.M."/>
            <person name="Lauderdale J.D."/>
            <person name="Wilde H.D."/>
            <person name="Gerrin W."/>
            <person name="Kust A."/>
            <person name="Washington J.W."/>
            <person name="Wagner C."/>
            <person name="Geier B."/>
            <person name="Liebeke M."/>
            <person name="Enke H."/>
            <person name="Niedermeyer T.H.J."/>
            <person name="Wilde S.B."/>
        </authorList>
    </citation>
    <scope>NUCLEOTIDE SEQUENCE [LARGE SCALE GENOMIC DNA]</scope>
    <source>
        <strain evidence="2">Thurmond2011</strain>
    </source>
</reference>
<evidence type="ECO:0000313" key="2">
    <source>
        <dbReference type="Proteomes" id="UP000667802"/>
    </source>
</evidence>
<dbReference type="Proteomes" id="UP000667802">
    <property type="component" value="Unassembled WGS sequence"/>
</dbReference>